<dbReference type="AlphaFoldDB" id="A0ABD5LUC9"/>
<comment type="caution">
    <text evidence="1">The sequence shown here is derived from an EMBL/GenBank/DDBJ whole genome shotgun (WGS) entry which is preliminary data.</text>
</comment>
<dbReference type="SUPFAM" id="SSF53613">
    <property type="entry name" value="Ribokinase-like"/>
    <property type="match status" value="1"/>
</dbReference>
<dbReference type="Gene3D" id="3.40.1190.20">
    <property type="match status" value="1"/>
</dbReference>
<accession>A0ABD5LUC9</accession>
<dbReference type="GO" id="GO:0003824">
    <property type="term" value="F:catalytic activity"/>
    <property type="evidence" value="ECO:0007669"/>
    <property type="project" value="UniProtKB-ARBA"/>
</dbReference>
<proteinExistence type="predicted"/>
<sequence>MYDRAKWPTFFATTTAFWGDTLNTALYLARLIPTLHPQYITGLGTDNYSALMQKAWEKEGSTASQ</sequence>
<evidence type="ECO:0000313" key="1">
    <source>
        <dbReference type="EMBL" id="MEY2343662.1"/>
    </source>
</evidence>
<name>A0ABD5LUC9_PROMI</name>
<dbReference type="EMBL" id="JADQCH020000001">
    <property type="protein sequence ID" value="MEY2343662.1"/>
    <property type="molecule type" value="Genomic_DNA"/>
</dbReference>
<reference evidence="1" key="1">
    <citation type="submission" date="2021-05" db="EMBL/GenBank/DDBJ databases">
        <title>First report of NDM-5 and VEB-6 producing Proteus mirabilis isolated from blood of a sepsis patient in Kolkata, India.</title>
        <authorList>
            <person name="Halder G."/>
            <person name="Chaudhuri B."/>
            <person name="Dutta S."/>
        </authorList>
    </citation>
    <scope>NUCLEOTIDE SEQUENCE [LARGE SCALE GENOMIC DNA]</scope>
    <source>
        <strain evidence="1">7049</strain>
    </source>
</reference>
<organism evidence="1">
    <name type="scientific">Proteus mirabilis</name>
    <dbReference type="NCBI Taxonomy" id="584"/>
    <lineage>
        <taxon>Bacteria</taxon>
        <taxon>Pseudomonadati</taxon>
        <taxon>Pseudomonadota</taxon>
        <taxon>Gammaproteobacteria</taxon>
        <taxon>Enterobacterales</taxon>
        <taxon>Morganellaceae</taxon>
        <taxon>Proteus</taxon>
    </lineage>
</organism>
<protein>
    <submittedName>
        <fullName evidence="1">Uncharacterized protein</fullName>
    </submittedName>
</protein>
<gene>
    <name evidence="1" type="ORF">I3679_002855</name>
</gene>
<dbReference type="InterPro" id="IPR029056">
    <property type="entry name" value="Ribokinase-like"/>
</dbReference>